<evidence type="ECO:0000259" key="13">
    <source>
        <dbReference type="SMART" id="SM00079"/>
    </source>
</evidence>
<accession>A0A6P7GEM7</accession>
<keyword evidence="11" id="KW-0407">Ion channel</keyword>
<keyword evidence="10" id="KW-1071">Ligand-gated ion channel</keyword>
<keyword evidence="8" id="KW-0675">Receptor</keyword>
<dbReference type="SMART" id="SM00918">
    <property type="entry name" value="Lig_chan-Glu_bd"/>
    <property type="match status" value="1"/>
</dbReference>
<dbReference type="RefSeq" id="XP_028148016.1">
    <property type="nucleotide sequence ID" value="XM_028292215.1"/>
</dbReference>
<dbReference type="Gene3D" id="3.40.50.2300">
    <property type="match status" value="2"/>
</dbReference>
<evidence type="ECO:0000256" key="2">
    <source>
        <dbReference type="ARBA" id="ARBA00008685"/>
    </source>
</evidence>
<dbReference type="InterPro" id="IPR019594">
    <property type="entry name" value="Glu/Gly-bd"/>
</dbReference>
<sequence length="509" mass="57658">MAFYDIKQYTKNYNVTFKLECGTPELDIETALILDSVSVFLQTLKALEVTQGQYLSCDNTDGWVYGLNIINTLQMGSYEGITGIIEFGQDRFRNAFELSIYQIRGAMLERGTWNTTVGLSEDVVLEFEDDEEEQEGLELEDRNVNVLITLTKPYAQLKEQKEGTHRLSGNDRYEGYAIDLIEEISKILGFQYTFNVRNDNQHGHFDSLSGKWTGMIADVIDGHIFILFPFDSSSVSARIISATWWLFCFVLVANYISFSLSRNAIVEKEELFSNVEQLLEYSEANGLRFGALQGGTTEEFFKSSKNFYYQQVAKYMNDHPEDMAPSTADGIARVLEGYYAFFMESATIEYTVRRHCNLSQYGSELDQKGFGIAVKKGSPLLAPLNKAIIKLQQNGELQRIKRKWWEEKYAGEVCDDDGSSEIAPKSVDHINGLIALTFAGIAIALVTSLLEFVVHVYRISKKVKQPYSKAFSEEIKKCFGRNRTVQHIEDVALTKTENGNSSNTEKEAP</sequence>
<feature type="transmembrane region" description="Helical" evidence="12">
    <location>
        <begin position="433"/>
        <end position="454"/>
    </location>
</feature>
<dbReference type="GO" id="GO:0015276">
    <property type="term" value="F:ligand-gated monoatomic ion channel activity"/>
    <property type="evidence" value="ECO:0007669"/>
    <property type="project" value="InterPro"/>
</dbReference>
<name>A0A6P7GEM7_DIAVI</name>
<keyword evidence="5 12" id="KW-1133">Transmembrane helix</keyword>
<evidence type="ECO:0000259" key="14">
    <source>
        <dbReference type="SMART" id="SM00918"/>
    </source>
</evidence>
<dbReference type="Pfam" id="PF10613">
    <property type="entry name" value="Lig_chan-Glu_bd"/>
    <property type="match status" value="1"/>
</dbReference>
<comment type="subcellular location">
    <subcellularLocation>
        <location evidence="1">Membrane</location>
        <topology evidence="1">Multi-pass membrane protein</topology>
    </subcellularLocation>
</comment>
<evidence type="ECO:0000256" key="3">
    <source>
        <dbReference type="ARBA" id="ARBA00022448"/>
    </source>
</evidence>
<dbReference type="SMART" id="SM00079">
    <property type="entry name" value="PBPe"/>
    <property type="match status" value="1"/>
</dbReference>
<feature type="domain" description="Ionotropic glutamate receptor C-terminal" evidence="13">
    <location>
        <begin position="146"/>
        <end position="407"/>
    </location>
</feature>
<evidence type="ECO:0000313" key="15">
    <source>
        <dbReference type="RefSeq" id="XP_028148016.1"/>
    </source>
</evidence>
<dbReference type="SUPFAM" id="SSF53850">
    <property type="entry name" value="Periplasmic binding protein-like II"/>
    <property type="match status" value="1"/>
</dbReference>
<keyword evidence="4 12" id="KW-0812">Transmembrane</keyword>
<keyword evidence="7 12" id="KW-0472">Membrane</keyword>
<dbReference type="AlphaFoldDB" id="A0A6P7GEM7"/>
<keyword evidence="3" id="KW-0813">Transport</keyword>
<dbReference type="InterPro" id="IPR015683">
    <property type="entry name" value="Ionotropic_Glu_rcpt"/>
</dbReference>
<dbReference type="GO" id="GO:0016020">
    <property type="term" value="C:membrane"/>
    <property type="evidence" value="ECO:0007669"/>
    <property type="project" value="UniProtKB-SubCell"/>
</dbReference>
<dbReference type="Gene3D" id="3.40.190.10">
    <property type="entry name" value="Periplasmic binding protein-like II"/>
    <property type="match status" value="2"/>
</dbReference>
<proteinExistence type="inferred from homology"/>
<dbReference type="PANTHER" id="PTHR18966">
    <property type="entry name" value="IONOTROPIC GLUTAMATE RECEPTOR"/>
    <property type="match status" value="1"/>
</dbReference>
<evidence type="ECO:0000256" key="6">
    <source>
        <dbReference type="ARBA" id="ARBA00023065"/>
    </source>
</evidence>
<protein>
    <submittedName>
        <fullName evidence="15">Glutamate receptor ionotropic, kainate 4-like</fullName>
    </submittedName>
</protein>
<evidence type="ECO:0000256" key="7">
    <source>
        <dbReference type="ARBA" id="ARBA00023136"/>
    </source>
</evidence>
<evidence type="ECO:0000256" key="4">
    <source>
        <dbReference type="ARBA" id="ARBA00022692"/>
    </source>
</evidence>
<evidence type="ECO:0000256" key="1">
    <source>
        <dbReference type="ARBA" id="ARBA00004141"/>
    </source>
</evidence>
<dbReference type="SUPFAM" id="SSF53822">
    <property type="entry name" value="Periplasmic binding protein-like I"/>
    <property type="match status" value="1"/>
</dbReference>
<dbReference type="InParanoid" id="A0A6P7GEM7"/>
<evidence type="ECO:0000256" key="12">
    <source>
        <dbReference type="SAM" id="Phobius"/>
    </source>
</evidence>
<evidence type="ECO:0000256" key="8">
    <source>
        <dbReference type="ARBA" id="ARBA00023170"/>
    </source>
</evidence>
<evidence type="ECO:0000256" key="9">
    <source>
        <dbReference type="ARBA" id="ARBA00023180"/>
    </source>
</evidence>
<reference evidence="15" key="1">
    <citation type="submission" date="2025-08" db="UniProtKB">
        <authorList>
            <consortium name="RefSeq"/>
        </authorList>
    </citation>
    <scope>IDENTIFICATION</scope>
    <source>
        <tissue evidence="15">Whole insect</tissue>
    </source>
</reference>
<comment type="similarity">
    <text evidence="2">Belongs to the glutamate-gated ion channel (TC 1.A.10.1) family.</text>
</comment>
<dbReference type="InterPro" id="IPR001320">
    <property type="entry name" value="Iontro_rcpt_C"/>
</dbReference>
<evidence type="ECO:0000256" key="10">
    <source>
        <dbReference type="ARBA" id="ARBA00023286"/>
    </source>
</evidence>
<gene>
    <name evidence="15" type="primary">LOC114341415</name>
</gene>
<keyword evidence="6" id="KW-0406">Ion transport</keyword>
<feature type="domain" description="Ionotropic glutamate receptor L-glutamate and glycine-binding" evidence="14">
    <location>
        <begin position="153"/>
        <end position="221"/>
    </location>
</feature>
<evidence type="ECO:0000256" key="11">
    <source>
        <dbReference type="ARBA" id="ARBA00023303"/>
    </source>
</evidence>
<evidence type="ECO:0000256" key="5">
    <source>
        <dbReference type="ARBA" id="ARBA00022989"/>
    </source>
</evidence>
<organism evidence="15">
    <name type="scientific">Diabrotica virgifera virgifera</name>
    <name type="common">western corn rootworm</name>
    <dbReference type="NCBI Taxonomy" id="50390"/>
    <lineage>
        <taxon>Eukaryota</taxon>
        <taxon>Metazoa</taxon>
        <taxon>Ecdysozoa</taxon>
        <taxon>Arthropoda</taxon>
        <taxon>Hexapoda</taxon>
        <taxon>Insecta</taxon>
        <taxon>Pterygota</taxon>
        <taxon>Neoptera</taxon>
        <taxon>Endopterygota</taxon>
        <taxon>Coleoptera</taxon>
        <taxon>Polyphaga</taxon>
        <taxon>Cucujiformia</taxon>
        <taxon>Chrysomeloidea</taxon>
        <taxon>Chrysomelidae</taxon>
        <taxon>Galerucinae</taxon>
        <taxon>Diabroticina</taxon>
        <taxon>Diabroticites</taxon>
        <taxon>Diabrotica</taxon>
    </lineage>
</organism>
<dbReference type="InterPro" id="IPR028082">
    <property type="entry name" value="Peripla_BP_I"/>
</dbReference>
<keyword evidence="9" id="KW-0325">Glycoprotein</keyword>